<reference evidence="3" key="1">
    <citation type="submission" date="2016-11" db="UniProtKB">
        <authorList>
            <consortium name="WormBaseParasite"/>
        </authorList>
    </citation>
    <scope>IDENTIFICATION</scope>
</reference>
<feature type="region of interest" description="Disordered" evidence="1">
    <location>
        <begin position="497"/>
        <end position="519"/>
    </location>
</feature>
<accession>A0A1I8FJ82</accession>
<feature type="compositionally biased region" description="Low complexity" evidence="1">
    <location>
        <begin position="590"/>
        <end position="599"/>
    </location>
</feature>
<feature type="region of interest" description="Disordered" evidence="1">
    <location>
        <begin position="583"/>
        <end position="623"/>
    </location>
</feature>
<organism evidence="2 3">
    <name type="scientific">Macrostomum lignano</name>
    <dbReference type="NCBI Taxonomy" id="282301"/>
    <lineage>
        <taxon>Eukaryota</taxon>
        <taxon>Metazoa</taxon>
        <taxon>Spiralia</taxon>
        <taxon>Lophotrochozoa</taxon>
        <taxon>Platyhelminthes</taxon>
        <taxon>Rhabditophora</taxon>
        <taxon>Macrostomorpha</taxon>
        <taxon>Macrostomida</taxon>
        <taxon>Macrostomidae</taxon>
        <taxon>Macrostomum</taxon>
    </lineage>
</organism>
<feature type="compositionally biased region" description="Low complexity" evidence="1">
    <location>
        <begin position="30"/>
        <end position="51"/>
    </location>
</feature>
<evidence type="ECO:0000256" key="1">
    <source>
        <dbReference type="SAM" id="MobiDB-lite"/>
    </source>
</evidence>
<sequence>PNAIQQSLDALDQLLSQAGQQLNSLSSNDQAAAQQQRHSQRSSVGAQSLTSSGGGGASFGDDRCGASPGPSLGSLGSEEVRKSLEELDAFLREYDEEEDDCEGDRQAVDLNADSACCNRGSSAMQMAAYCAAGPSPDARLSAPGCELMFDTPAVPNSAEAPESAALSTTPTNASLPPMPQQSAVPPSCSSFGRRCDAEPQHFKSAATAAADCTNFKSAARNRFHRLQKAPPSLQPVPQAAKAPPPPQPVPPTSKRRHRPSRSHRLQRCRHRHSRSHKFQGAGATGATDFKGAAPAPAGPTNFKGAGATGATDFKGAAPAGPTNFKGAGATGATDFKDAATAQPVPQTSKAPPPTMDAGHLPGSPAAAAAISTFGTPSRLQMQQQQHPPELRHRPQRCHQRKLGLFSRCRGQLTPPRKPLVAVKKVAPLQLQLRVRPQPLQQQPKQQVRRPHRPAAAGRQRLRKSSQKQQQQESTANEFRLPEPAAGHLRLRWPPAAAVAADTSPPATRRPLRRRPPPKEVVEQAAALDDDCRPVAGAGYSAIPTARRHLRRAVLERRNREALEAHADRIRGCHDLPRPPISCPACRTGKRQPAAGAAAGRQRRGAAAGGPSGSDGRRSEAAAHCAWRHARLEAPASPALAEEEKAWPD</sequence>
<dbReference type="AlphaFoldDB" id="A0A1I8FJ82"/>
<feature type="compositionally biased region" description="Polar residues" evidence="1">
    <location>
        <begin position="165"/>
        <end position="185"/>
    </location>
</feature>
<evidence type="ECO:0000313" key="3">
    <source>
        <dbReference type="WBParaSite" id="maker-unitig_37064-snap-gene-0.2-mRNA-1"/>
    </source>
</evidence>
<feature type="compositionally biased region" description="Low complexity" evidence="1">
    <location>
        <begin position="497"/>
        <end position="508"/>
    </location>
</feature>
<feature type="region of interest" description="Disordered" evidence="1">
    <location>
        <begin position="228"/>
        <end position="364"/>
    </location>
</feature>
<feature type="compositionally biased region" description="Low complexity" evidence="1">
    <location>
        <begin position="433"/>
        <end position="445"/>
    </location>
</feature>
<feature type="compositionally biased region" description="Low complexity" evidence="1">
    <location>
        <begin position="65"/>
        <end position="77"/>
    </location>
</feature>
<feature type="region of interest" description="Disordered" evidence="1">
    <location>
        <begin position="433"/>
        <end position="481"/>
    </location>
</feature>
<name>A0A1I8FJ82_9PLAT</name>
<dbReference type="WBParaSite" id="maker-unitig_37064-snap-gene-0.2-mRNA-1">
    <property type="protein sequence ID" value="maker-unitig_37064-snap-gene-0.2-mRNA-1"/>
    <property type="gene ID" value="maker-unitig_37064-snap-gene-0.2"/>
</dbReference>
<proteinExistence type="predicted"/>
<protein>
    <submittedName>
        <fullName evidence="3">Protein kinase domain-containing protein</fullName>
    </submittedName>
</protein>
<feature type="compositionally biased region" description="Pro residues" evidence="1">
    <location>
        <begin position="242"/>
        <end position="251"/>
    </location>
</feature>
<keyword evidence="2" id="KW-1185">Reference proteome</keyword>
<evidence type="ECO:0000313" key="2">
    <source>
        <dbReference type="Proteomes" id="UP000095280"/>
    </source>
</evidence>
<dbReference type="Proteomes" id="UP000095280">
    <property type="component" value="Unplaced"/>
</dbReference>
<feature type="compositionally biased region" description="Basic residues" evidence="1">
    <location>
        <begin position="253"/>
        <end position="277"/>
    </location>
</feature>
<feature type="region of interest" description="Disordered" evidence="1">
    <location>
        <begin position="155"/>
        <end position="185"/>
    </location>
</feature>
<feature type="region of interest" description="Disordered" evidence="1">
    <location>
        <begin position="22"/>
        <end position="80"/>
    </location>
</feature>